<dbReference type="AlphaFoldDB" id="A0A7W7W0W2"/>
<dbReference type="Proteomes" id="UP000540506">
    <property type="component" value="Unassembled WGS sequence"/>
</dbReference>
<dbReference type="RefSeq" id="WP_184947163.1">
    <property type="nucleotide sequence ID" value="NZ_JACHJV010000004.1"/>
</dbReference>
<keyword evidence="3" id="KW-0808">Transferase</keyword>
<dbReference type="CDD" id="cd04301">
    <property type="entry name" value="NAT_SF"/>
    <property type="match status" value="1"/>
</dbReference>
<dbReference type="InterPro" id="IPR016181">
    <property type="entry name" value="Acyl_CoA_acyltransferase"/>
</dbReference>
<organism evidence="3 4">
    <name type="scientific">Kitasatospora kifunensis</name>
    <name type="common">Streptomyces kifunensis</name>
    <dbReference type="NCBI Taxonomy" id="58351"/>
    <lineage>
        <taxon>Bacteria</taxon>
        <taxon>Bacillati</taxon>
        <taxon>Actinomycetota</taxon>
        <taxon>Actinomycetes</taxon>
        <taxon>Kitasatosporales</taxon>
        <taxon>Streptomycetaceae</taxon>
        <taxon>Kitasatospora</taxon>
    </lineage>
</organism>
<feature type="compositionally biased region" description="Polar residues" evidence="1">
    <location>
        <begin position="259"/>
        <end position="273"/>
    </location>
</feature>
<protein>
    <submittedName>
        <fullName evidence="3">GNAT superfamily N-acetyltransferase</fullName>
    </submittedName>
</protein>
<feature type="domain" description="N-acetyltransferase" evidence="2">
    <location>
        <begin position="99"/>
        <end position="178"/>
    </location>
</feature>
<comment type="caution">
    <text evidence="3">The sequence shown here is derived from an EMBL/GenBank/DDBJ whole genome shotgun (WGS) entry which is preliminary data.</text>
</comment>
<dbReference type="EMBL" id="JACHJV010000004">
    <property type="protein sequence ID" value="MBB4929114.1"/>
    <property type="molecule type" value="Genomic_DNA"/>
</dbReference>
<dbReference type="GO" id="GO:0016747">
    <property type="term" value="F:acyltransferase activity, transferring groups other than amino-acyl groups"/>
    <property type="evidence" value="ECO:0007669"/>
    <property type="project" value="InterPro"/>
</dbReference>
<sequence>MDASLYRIRALQAADVEAALELMQLANPAYDAQSLRAHRHLLELSCAPAGSGVTDEALRVLAEEMAENAAGVPVDADTVLRQLREKQATGALVETGLISVVAEERATGTVVGLVNAGVPGRWTHQAATQLPEPMVRQLRERVVEVSDIAVAPSARRRGIGQELLAAVLNADTERAQQWRVAMWFFHEGAGAGGFHRAMAPEWPVGQPIAFLDSGREYAPFREMTGDLRACVAPLHPNLTLIMDPTGRPAIKGVFDQPWPESTSSGRKAGTSTAALKRDKKKDKKMRGRARG</sequence>
<gene>
    <name evidence="3" type="ORF">FHR34_008213</name>
</gene>
<dbReference type="InterPro" id="IPR000182">
    <property type="entry name" value="GNAT_dom"/>
</dbReference>
<dbReference type="Gene3D" id="3.40.630.30">
    <property type="match status" value="1"/>
</dbReference>
<dbReference type="SUPFAM" id="SSF55729">
    <property type="entry name" value="Acyl-CoA N-acyltransferases (Nat)"/>
    <property type="match status" value="1"/>
</dbReference>
<evidence type="ECO:0000313" key="3">
    <source>
        <dbReference type="EMBL" id="MBB4929114.1"/>
    </source>
</evidence>
<feature type="compositionally biased region" description="Basic residues" evidence="1">
    <location>
        <begin position="277"/>
        <end position="291"/>
    </location>
</feature>
<reference evidence="3 4" key="1">
    <citation type="submission" date="2020-08" db="EMBL/GenBank/DDBJ databases">
        <title>Sequencing the genomes of 1000 actinobacteria strains.</title>
        <authorList>
            <person name="Klenk H.-P."/>
        </authorList>
    </citation>
    <scope>NUCLEOTIDE SEQUENCE [LARGE SCALE GENOMIC DNA]</scope>
    <source>
        <strain evidence="3 4">DSM 41654</strain>
    </source>
</reference>
<accession>A0A7W7W0W2</accession>
<evidence type="ECO:0000259" key="2">
    <source>
        <dbReference type="Pfam" id="PF00583"/>
    </source>
</evidence>
<evidence type="ECO:0000256" key="1">
    <source>
        <dbReference type="SAM" id="MobiDB-lite"/>
    </source>
</evidence>
<proteinExistence type="predicted"/>
<name>A0A7W7W0W2_KITKI</name>
<dbReference type="Pfam" id="PF00583">
    <property type="entry name" value="Acetyltransf_1"/>
    <property type="match status" value="1"/>
</dbReference>
<keyword evidence="4" id="KW-1185">Reference proteome</keyword>
<feature type="region of interest" description="Disordered" evidence="1">
    <location>
        <begin position="252"/>
        <end position="291"/>
    </location>
</feature>
<evidence type="ECO:0000313" key="4">
    <source>
        <dbReference type="Proteomes" id="UP000540506"/>
    </source>
</evidence>